<comment type="subcellular location">
    <subcellularLocation>
        <location evidence="6">Cell membrane</location>
        <topology evidence="6">Multi-pass membrane protein</topology>
    </subcellularLocation>
    <subcellularLocation>
        <location evidence="1">Membrane</location>
        <topology evidence="1">Multi-pass membrane protein</topology>
    </subcellularLocation>
</comment>
<feature type="transmembrane region" description="Helical" evidence="6">
    <location>
        <begin position="234"/>
        <end position="254"/>
    </location>
</feature>
<dbReference type="InterPro" id="IPR047817">
    <property type="entry name" value="ABC2_TM_bact-type"/>
</dbReference>
<organism evidence="8 9">
    <name type="scientific">Populibacterium corticicola</name>
    <dbReference type="NCBI Taxonomy" id="1812826"/>
    <lineage>
        <taxon>Bacteria</taxon>
        <taxon>Bacillati</taxon>
        <taxon>Actinomycetota</taxon>
        <taxon>Actinomycetes</taxon>
        <taxon>Micrococcales</taxon>
        <taxon>Jonesiaceae</taxon>
        <taxon>Populibacterium</taxon>
    </lineage>
</organism>
<feature type="transmembrane region" description="Helical" evidence="6">
    <location>
        <begin position="37"/>
        <end position="57"/>
    </location>
</feature>
<keyword evidence="3 6" id="KW-1133">Transmembrane helix</keyword>
<dbReference type="PANTHER" id="PTHR43229">
    <property type="entry name" value="NODULATION PROTEIN J"/>
    <property type="match status" value="1"/>
</dbReference>
<feature type="transmembrane region" description="Helical" evidence="6">
    <location>
        <begin position="177"/>
        <end position="200"/>
    </location>
</feature>
<sequence length="257" mass="26786">MAQRPPLGAGQPASAARRISTQAFFETRTLLRNGEQLMVSILMPLAILFALGKTEVLDFDINGNSRLDFVVPGVMALAVMASAFTSQAISTGFDRRNGVLRFMSTTPLGKDGLLLAKVCAVLTIAVIQLVLVGLAALALGWQTSVLPLALSLVPVVLGALAFTAFALIVAGTFRAEAVIALANIILVALIVGGGVVVPAAQLPGWLAPIATYLPSGALGDCLRGVFLDGALPPLPLTVLTAWAVFLSYGAARLFKWH</sequence>
<evidence type="ECO:0000313" key="8">
    <source>
        <dbReference type="EMBL" id="MFD2839684.1"/>
    </source>
</evidence>
<protein>
    <recommendedName>
        <fullName evidence="6">Transport permease protein</fullName>
    </recommendedName>
</protein>
<evidence type="ECO:0000259" key="7">
    <source>
        <dbReference type="PROSITE" id="PS51012"/>
    </source>
</evidence>
<dbReference type="InterPro" id="IPR051784">
    <property type="entry name" value="Nod_factor_ABC_transporter"/>
</dbReference>
<feature type="transmembrane region" description="Helical" evidence="6">
    <location>
        <begin position="114"/>
        <end position="139"/>
    </location>
</feature>
<dbReference type="InterPro" id="IPR000412">
    <property type="entry name" value="ABC_2_transport"/>
</dbReference>
<gene>
    <name evidence="8" type="ORF">ACFSYH_03770</name>
</gene>
<feature type="domain" description="ABC transmembrane type-2" evidence="7">
    <location>
        <begin position="35"/>
        <end position="257"/>
    </location>
</feature>
<evidence type="ECO:0000256" key="2">
    <source>
        <dbReference type="ARBA" id="ARBA00022692"/>
    </source>
</evidence>
<dbReference type="Pfam" id="PF01061">
    <property type="entry name" value="ABC2_membrane"/>
    <property type="match status" value="1"/>
</dbReference>
<evidence type="ECO:0000256" key="1">
    <source>
        <dbReference type="ARBA" id="ARBA00004141"/>
    </source>
</evidence>
<evidence type="ECO:0000313" key="9">
    <source>
        <dbReference type="Proteomes" id="UP001597391"/>
    </source>
</evidence>
<dbReference type="RefSeq" id="WP_377465192.1">
    <property type="nucleotide sequence ID" value="NZ_JBHUOP010000001.1"/>
</dbReference>
<keyword evidence="6" id="KW-0813">Transport</keyword>
<evidence type="ECO:0000256" key="4">
    <source>
        <dbReference type="ARBA" id="ARBA00023136"/>
    </source>
</evidence>
<feature type="transmembrane region" description="Helical" evidence="6">
    <location>
        <begin position="145"/>
        <end position="170"/>
    </location>
</feature>
<feature type="transmembrane region" description="Helical" evidence="6">
    <location>
        <begin position="69"/>
        <end position="93"/>
    </location>
</feature>
<dbReference type="PANTHER" id="PTHR43229:SF2">
    <property type="entry name" value="NODULATION PROTEIN J"/>
    <property type="match status" value="1"/>
</dbReference>
<proteinExistence type="inferred from homology"/>
<keyword evidence="9" id="KW-1185">Reference proteome</keyword>
<keyword evidence="6" id="KW-1003">Cell membrane</keyword>
<comment type="caution">
    <text evidence="8">The sequence shown here is derived from an EMBL/GenBank/DDBJ whole genome shotgun (WGS) entry which is preliminary data.</text>
</comment>
<dbReference type="Proteomes" id="UP001597391">
    <property type="component" value="Unassembled WGS sequence"/>
</dbReference>
<dbReference type="EMBL" id="JBHUOP010000001">
    <property type="protein sequence ID" value="MFD2839684.1"/>
    <property type="molecule type" value="Genomic_DNA"/>
</dbReference>
<name>A0ABW5XE70_9MICO</name>
<comment type="similarity">
    <text evidence="6">Belongs to the ABC-2 integral membrane protein family.</text>
</comment>
<evidence type="ECO:0000256" key="3">
    <source>
        <dbReference type="ARBA" id="ARBA00022989"/>
    </source>
</evidence>
<dbReference type="InterPro" id="IPR013525">
    <property type="entry name" value="ABC2_TM"/>
</dbReference>
<reference evidence="9" key="1">
    <citation type="journal article" date="2019" name="Int. J. Syst. Evol. Microbiol.">
        <title>The Global Catalogue of Microorganisms (GCM) 10K type strain sequencing project: providing services to taxonomists for standard genome sequencing and annotation.</title>
        <authorList>
            <consortium name="The Broad Institute Genomics Platform"/>
            <consortium name="The Broad Institute Genome Sequencing Center for Infectious Disease"/>
            <person name="Wu L."/>
            <person name="Ma J."/>
        </authorList>
    </citation>
    <scope>NUCLEOTIDE SEQUENCE [LARGE SCALE GENOMIC DNA]</scope>
    <source>
        <strain evidence="9">KCTC 33576</strain>
    </source>
</reference>
<evidence type="ECO:0000256" key="5">
    <source>
        <dbReference type="ARBA" id="ARBA00023251"/>
    </source>
</evidence>
<keyword evidence="5" id="KW-0046">Antibiotic resistance</keyword>
<dbReference type="PIRSF" id="PIRSF006648">
    <property type="entry name" value="DrrB"/>
    <property type="match status" value="1"/>
</dbReference>
<evidence type="ECO:0000256" key="6">
    <source>
        <dbReference type="RuleBase" id="RU361157"/>
    </source>
</evidence>
<dbReference type="PROSITE" id="PS51012">
    <property type="entry name" value="ABC_TM2"/>
    <property type="match status" value="1"/>
</dbReference>
<keyword evidence="4 6" id="KW-0472">Membrane</keyword>
<accession>A0ABW5XE70</accession>
<keyword evidence="2 6" id="KW-0812">Transmembrane</keyword>